<keyword evidence="9" id="KW-1185">Reference proteome</keyword>
<dbReference type="RefSeq" id="WP_151004709.1">
    <property type="nucleotide sequence ID" value="NZ_BPQY01000508.1"/>
</dbReference>
<keyword evidence="1 3" id="KW-0807">Transducer</keyword>
<keyword evidence="5" id="KW-0812">Transmembrane</keyword>
<feature type="transmembrane region" description="Helical" evidence="5">
    <location>
        <begin position="12"/>
        <end position="33"/>
    </location>
</feature>
<evidence type="ECO:0000256" key="3">
    <source>
        <dbReference type="PROSITE-ProRule" id="PRU00284"/>
    </source>
</evidence>
<dbReference type="PROSITE" id="PS50885">
    <property type="entry name" value="HAMP"/>
    <property type="match status" value="1"/>
</dbReference>
<keyword evidence="5" id="KW-0472">Membrane</keyword>
<dbReference type="PANTHER" id="PTHR32089">
    <property type="entry name" value="METHYL-ACCEPTING CHEMOTAXIS PROTEIN MCPB"/>
    <property type="match status" value="1"/>
</dbReference>
<feature type="domain" description="Methyl-accepting transducer" evidence="6">
    <location>
        <begin position="267"/>
        <end position="503"/>
    </location>
</feature>
<reference evidence="8 9" key="1">
    <citation type="submission" date="2019-09" db="EMBL/GenBank/DDBJ databases">
        <title>YIM 48816 draft genome.</title>
        <authorList>
            <person name="Jiang L."/>
        </authorList>
    </citation>
    <scope>NUCLEOTIDE SEQUENCE [LARGE SCALE GENOMIC DNA]</scope>
    <source>
        <strain evidence="8 9">YIM 48816</strain>
    </source>
</reference>
<name>A0A6L3SPS9_9HYPH</name>
<feature type="domain" description="HAMP" evidence="7">
    <location>
        <begin position="210"/>
        <end position="262"/>
    </location>
</feature>
<evidence type="ECO:0000259" key="6">
    <source>
        <dbReference type="PROSITE" id="PS50111"/>
    </source>
</evidence>
<sequence>MPNSFGLNRSLGGAIGTIAVVSLLSSGAVLVTLNQLHDATEARGRSSQVIRALGEFRSAMLNQETGLRGYLITGRPSSLEPYQAGRPALDGAINRLSALIGDGDETSRLLADAVAAARAWQSDVGEAAVRGAADPATRPEAVRIEAEGRGKQFFDTFREKLGAIEALEESNRLWQNERLAGAERNANLALWLGALLTLMICAGIGIAINRLIVQPILGVMAFVERIGAGDLSQTLEARGNDEVGRLSRTLNSMVAGLADLAQTSRSATNELNAAAAEIRASAQEQAASVEEQFAAVQETAATVDEIAHSGAQVTTRANAVIATAQAAAQTARAGLRAATDTAKAMDAIREQGEQVASNIVALSEKTQTIGEIITTVNDISERTHLLALNAAIEAAAAGEGGRSFAVVASEMKLLADQVKGATAQIRTILGEIQRGINSSVMLTEEAVKRAATGKARTDATVRTIEEMAARVEEGAQTFQQVVASTNQQQLGIEQVTGALQNIRQASQQTAAGTRQVETASANLTELSQGLLALADRYRLRAQS</sequence>
<dbReference type="Pfam" id="PF00672">
    <property type="entry name" value="HAMP"/>
    <property type="match status" value="1"/>
</dbReference>
<dbReference type="PANTHER" id="PTHR32089:SF112">
    <property type="entry name" value="LYSOZYME-LIKE PROTEIN-RELATED"/>
    <property type="match status" value="1"/>
</dbReference>
<keyword evidence="5" id="KW-1133">Transmembrane helix</keyword>
<feature type="coiled-coil region" evidence="4">
    <location>
        <begin position="257"/>
        <end position="299"/>
    </location>
</feature>
<dbReference type="Proteomes" id="UP000474159">
    <property type="component" value="Unassembled WGS sequence"/>
</dbReference>
<evidence type="ECO:0000313" key="9">
    <source>
        <dbReference type="Proteomes" id="UP000474159"/>
    </source>
</evidence>
<accession>A0A6L3SPS9</accession>
<evidence type="ECO:0000256" key="1">
    <source>
        <dbReference type="ARBA" id="ARBA00023224"/>
    </source>
</evidence>
<dbReference type="Pfam" id="PF05227">
    <property type="entry name" value="CHASE3"/>
    <property type="match status" value="1"/>
</dbReference>
<dbReference type="CDD" id="cd06225">
    <property type="entry name" value="HAMP"/>
    <property type="match status" value="1"/>
</dbReference>
<organism evidence="8 9">
    <name type="scientific">Methylobacterium soli</name>
    <dbReference type="NCBI Taxonomy" id="553447"/>
    <lineage>
        <taxon>Bacteria</taxon>
        <taxon>Pseudomonadati</taxon>
        <taxon>Pseudomonadota</taxon>
        <taxon>Alphaproteobacteria</taxon>
        <taxon>Hyphomicrobiales</taxon>
        <taxon>Methylobacteriaceae</taxon>
        <taxon>Methylobacterium</taxon>
    </lineage>
</organism>
<comment type="caution">
    <text evidence="8">The sequence shown here is derived from an EMBL/GenBank/DDBJ whole genome shotgun (WGS) entry which is preliminary data.</text>
</comment>
<dbReference type="GO" id="GO:0007165">
    <property type="term" value="P:signal transduction"/>
    <property type="evidence" value="ECO:0007669"/>
    <property type="project" value="UniProtKB-KW"/>
</dbReference>
<dbReference type="InterPro" id="IPR004089">
    <property type="entry name" value="MCPsignal_dom"/>
</dbReference>
<dbReference type="Pfam" id="PF00015">
    <property type="entry name" value="MCPsignal"/>
    <property type="match status" value="1"/>
</dbReference>
<dbReference type="GO" id="GO:0016020">
    <property type="term" value="C:membrane"/>
    <property type="evidence" value="ECO:0007669"/>
    <property type="project" value="InterPro"/>
</dbReference>
<evidence type="ECO:0000313" key="8">
    <source>
        <dbReference type="EMBL" id="KAB1072228.1"/>
    </source>
</evidence>
<keyword evidence="4" id="KW-0175">Coiled coil</keyword>
<dbReference type="Gene3D" id="1.10.287.950">
    <property type="entry name" value="Methyl-accepting chemotaxis protein"/>
    <property type="match status" value="1"/>
</dbReference>
<dbReference type="EMBL" id="VZZK01000050">
    <property type="protein sequence ID" value="KAB1072228.1"/>
    <property type="molecule type" value="Genomic_DNA"/>
</dbReference>
<dbReference type="SMART" id="SM00304">
    <property type="entry name" value="HAMP"/>
    <property type="match status" value="1"/>
</dbReference>
<dbReference type="PROSITE" id="PS50111">
    <property type="entry name" value="CHEMOTAXIS_TRANSDUC_2"/>
    <property type="match status" value="1"/>
</dbReference>
<dbReference type="InterPro" id="IPR007891">
    <property type="entry name" value="CHASE3"/>
</dbReference>
<evidence type="ECO:0000256" key="5">
    <source>
        <dbReference type="SAM" id="Phobius"/>
    </source>
</evidence>
<evidence type="ECO:0000256" key="4">
    <source>
        <dbReference type="SAM" id="Coils"/>
    </source>
</evidence>
<protein>
    <submittedName>
        <fullName evidence="8">Methyl-accepting chemotaxis protein</fullName>
    </submittedName>
</protein>
<dbReference type="CDD" id="cd19410">
    <property type="entry name" value="HK9-like_sensor"/>
    <property type="match status" value="1"/>
</dbReference>
<comment type="similarity">
    <text evidence="2">Belongs to the methyl-accepting chemotaxis (MCP) protein family.</text>
</comment>
<gene>
    <name evidence="8" type="ORF">F6X53_28395</name>
</gene>
<evidence type="ECO:0000259" key="7">
    <source>
        <dbReference type="PROSITE" id="PS50885"/>
    </source>
</evidence>
<feature type="transmembrane region" description="Helical" evidence="5">
    <location>
        <begin position="188"/>
        <end position="208"/>
    </location>
</feature>
<dbReference type="AlphaFoldDB" id="A0A6L3SPS9"/>
<evidence type="ECO:0000256" key="2">
    <source>
        <dbReference type="ARBA" id="ARBA00029447"/>
    </source>
</evidence>
<dbReference type="SUPFAM" id="SSF58104">
    <property type="entry name" value="Methyl-accepting chemotaxis protein (MCP) signaling domain"/>
    <property type="match status" value="1"/>
</dbReference>
<dbReference type="InterPro" id="IPR003660">
    <property type="entry name" value="HAMP_dom"/>
</dbReference>
<dbReference type="OrthoDB" id="2489132at2"/>
<proteinExistence type="inferred from homology"/>
<dbReference type="SMART" id="SM00283">
    <property type="entry name" value="MA"/>
    <property type="match status" value="1"/>
</dbReference>